<evidence type="ECO:0000256" key="4">
    <source>
        <dbReference type="ARBA" id="ARBA00023136"/>
    </source>
</evidence>
<evidence type="ECO:0000256" key="1">
    <source>
        <dbReference type="ARBA" id="ARBA00004141"/>
    </source>
</evidence>
<dbReference type="GeneID" id="68109030"/>
<feature type="compositionally biased region" description="Polar residues" evidence="5">
    <location>
        <begin position="26"/>
        <end position="37"/>
    </location>
</feature>
<evidence type="ECO:0008006" key="9">
    <source>
        <dbReference type="Google" id="ProtNLM"/>
    </source>
</evidence>
<feature type="transmembrane region" description="Helical" evidence="6">
    <location>
        <begin position="313"/>
        <end position="331"/>
    </location>
</feature>
<dbReference type="VEuPathDB" id="AmoebaDB:NfTy_055570"/>
<dbReference type="GO" id="GO:0016020">
    <property type="term" value="C:membrane"/>
    <property type="evidence" value="ECO:0007669"/>
    <property type="project" value="UniProtKB-SubCell"/>
</dbReference>
<dbReference type="RefSeq" id="XP_044564182.1">
    <property type="nucleotide sequence ID" value="XM_044704938.1"/>
</dbReference>
<feature type="transmembrane region" description="Helical" evidence="6">
    <location>
        <begin position="97"/>
        <end position="119"/>
    </location>
</feature>
<keyword evidence="4 6" id="KW-0472">Membrane</keyword>
<keyword evidence="2 6" id="KW-0812">Transmembrane</keyword>
<feature type="transmembrane region" description="Helical" evidence="6">
    <location>
        <begin position="401"/>
        <end position="424"/>
    </location>
</feature>
<feature type="transmembrane region" description="Helical" evidence="6">
    <location>
        <begin position="494"/>
        <end position="516"/>
    </location>
</feature>
<dbReference type="SUPFAM" id="SSF103481">
    <property type="entry name" value="Multidrug resistance efflux transporter EmrE"/>
    <property type="match status" value="1"/>
</dbReference>
<feature type="compositionally biased region" description="Basic and acidic residues" evidence="5">
    <location>
        <begin position="1"/>
        <end position="10"/>
    </location>
</feature>
<dbReference type="VEuPathDB" id="AmoebaDB:FDP41_001812"/>
<evidence type="ECO:0000256" key="5">
    <source>
        <dbReference type="SAM" id="MobiDB-lite"/>
    </source>
</evidence>
<dbReference type="OrthoDB" id="1436450at2759"/>
<dbReference type="PANTHER" id="PTHR23051:SF0">
    <property type="entry name" value="SOLUTE CARRIER FAMILY 35 MEMBER F5"/>
    <property type="match status" value="1"/>
</dbReference>
<evidence type="ECO:0000256" key="3">
    <source>
        <dbReference type="ARBA" id="ARBA00022989"/>
    </source>
</evidence>
<evidence type="ECO:0000256" key="6">
    <source>
        <dbReference type="SAM" id="Phobius"/>
    </source>
</evidence>
<feature type="transmembrane region" description="Helical" evidence="6">
    <location>
        <begin position="131"/>
        <end position="151"/>
    </location>
</feature>
<dbReference type="EMBL" id="VFQX01000027">
    <property type="protein sequence ID" value="KAF0979469.1"/>
    <property type="molecule type" value="Genomic_DNA"/>
</dbReference>
<dbReference type="PANTHER" id="PTHR23051">
    <property type="entry name" value="SOLUTE CARRIER FAMILY 35, MEMBER F5"/>
    <property type="match status" value="1"/>
</dbReference>
<dbReference type="AlphaFoldDB" id="A0A6A5C2K2"/>
<reference evidence="7 8" key="1">
    <citation type="journal article" date="2019" name="Sci. Rep.">
        <title>Nanopore sequencing improves the draft genome of the human pathogenic amoeba Naegleria fowleri.</title>
        <authorList>
            <person name="Liechti N."/>
            <person name="Schurch N."/>
            <person name="Bruggmann R."/>
            <person name="Wittwer M."/>
        </authorList>
    </citation>
    <scope>NUCLEOTIDE SEQUENCE [LARGE SCALE GENOMIC DNA]</scope>
    <source>
        <strain evidence="7 8">ATCC 30894</strain>
    </source>
</reference>
<accession>A0A6A5C2K2</accession>
<keyword evidence="3 6" id="KW-1133">Transmembrane helix</keyword>
<feature type="transmembrane region" description="Helical" evidence="6">
    <location>
        <begin position="464"/>
        <end position="485"/>
    </location>
</feature>
<dbReference type="InterPro" id="IPR037185">
    <property type="entry name" value="EmrE-like"/>
</dbReference>
<feature type="transmembrane region" description="Helical" evidence="6">
    <location>
        <begin position="282"/>
        <end position="301"/>
    </location>
</feature>
<proteinExistence type="predicted"/>
<sequence length="544" mass="60699">MNHQHHHDEPITSTVSELNQGRHHSSISPSFHNNNANSHHDETNSPNMNLAASLSVASSGSPLLMSSSSAPEGSSSPNNNNKHQIRSTFMKSLFRKLLGIFCIVSVVILWVLGGVVIQFIYGNMNYDKPFFVTYVSTNLFSIYLLGFVFIGSWRRPLVRGLKWLLKGFILLVLPSTVLNYLGIVKYSREDREDGSSSRIVMRRVNGYQKVEPSSTSLDSKESLSATSLGIINYENENNNTRSEEENVEENVTREDALKQESSQLERNAQLQKYHDVNVGKTFRLAVVVTFFWFFSNTAYNYALSYTSVASDTIISNTSCLFTFIFGLLIGVEKNFSIIRFFAILVTLSGVVLVTFSDASHNGSGAKKDTVLGNMLSLLAAVGYGVYSSLLKKYEEGVSMAMMFGFVGILNLIFNWPILFILWGTSVEIFQAPSWKVFIAMVLNSLISAVFSDLLWALAVVLTSPVVATVGLTLTIPFAIICDMIFKSDFSAFNIMYAMGTICVLIGFISVNISYYLPKRIAKFDQPYFCSVPFLIEKFKNWGKN</sequence>
<feature type="transmembrane region" description="Helical" evidence="6">
    <location>
        <begin position="337"/>
        <end position="358"/>
    </location>
</feature>
<organism evidence="7 8">
    <name type="scientific">Naegleria fowleri</name>
    <name type="common">Brain eating amoeba</name>
    <dbReference type="NCBI Taxonomy" id="5763"/>
    <lineage>
        <taxon>Eukaryota</taxon>
        <taxon>Discoba</taxon>
        <taxon>Heterolobosea</taxon>
        <taxon>Tetramitia</taxon>
        <taxon>Eutetramitia</taxon>
        <taxon>Vahlkampfiidae</taxon>
        <taxon>Naegleria</taxon>
    </lineage>
</organism>
<comment type="caution">
    <text evidence="7">The sequence shown here is derived from an EMBL/GenBank/DDBJ whole genome shotgun (WGS) entry which is preliminary data.</text>
</comment>
<feature type="region of interest" description="Disordered" evidence="5">
    <location>
        <begin position="62"/>
        <end position="82"/>
    </location>
</feature>
<dbReference type="Proteomes" id="UP000444721">
    <property type="component" value="Unassembled WGS sequence"/>
</dbReference>
<keyword evidence="8" id="KW-1185">Reference proteome</keyword>
<name>A0A6A5C2K2_NAEFO</name>
<protein>
    <recommendedName>
        <fullName evidence="9">EamA domain-containing protein</fullName>
    </recommendedName>
</protein>
<feature type="region of interest" description="Disordered" evidence="5">
    <location>
        <begin position="1"/>
        <end position="47"/>
    </location>
</feature>
<evidence type="ECO:0000313" key="8">
    <source>
        <dbReference type="Proteomes" id="UP000444721"/>
    </source>
</evidence>
<evidence type="ECO:0000256" key="2">
    <source>
        <dbReference type="ARBA" id="ARBA00022692"/>
    </source>
</evidence>
<feature type="transmembrane region" description="Helical" evidence="6">
    <location>
        <begin position="436"/>
        <end position="458"/>
    </location>
</feature>
<dbReference type="OMA" id="FWCKALI"/>
<feature type="compositionally biased region" description="Low complexity" evidence="5">
    <location>
        <begin position="62"/>
        <end position="81"/>
    </location>
</feature>
<evidence type="ECO:0000313" key="7">
    <source>
        <dbReference type="EMBL" id="KAF0979469.1"/>
    </source>
</evidence>
<comment type="subcellular location">
    <subcellularLocation>
        <location evidence="1">Membrane</location>
        <topology evidence="1">Multi-pass membrane protein</topology>
    </subcellularLocation>
</comment>
<dbReference type="VEuPathDB" id="AmoebaDB:NF0103490"/>
<gene>
    <name evidence="7" type="ORF">FDP41_001812</name>
</gene>
<feature type="transmembrane region" description="Helical" evidence="6">
    <location>
        <begin position="370"/>
        <end position="389"/>
    </location>
</feature>